<reference evidence="1 2" key="1">
    <citation type="journal article" date="2016" name="Gene">
        <title>PacBio SMRT assembly of a complex multi-replicon genome reveals chlorocatechol degradative operon in a region of genome plasticity.</title>
        <authorList>
            <person name="Ricker N."/>
            <person name="Shen S.Y."/>
            <person name="Goordial J."/>
            <person name="Jin S."/>
            <person name="Fulthorpe R.R."/>
        </authorList>
    </citation>
    <scope>NUCLEOTIDE SEQUENCE [LARGE SCALE GENOMIC DNA]</scope>
    <source>
        <strain evidence="1 2">OLGA172</strain>
    </source>
</reference>
<gene>
    <name evidence="1" type="ORF">AYM40_19770</name>
</gene>
<dbReference type="EMBL" id="CP014578">
    <property type="protein sequence ID" value="ANB74359.1"/>
    <property type="molecule type" value="Genomic_DNA"/>
</dbReference>
<evidence type="ECO:0008006" key="3">
    <source>
        <dbReference type="Google" id="ProtNLM"/>
    </source>
</evidence>
<dbReference type="GO" id="GO:0004363">
    <property type="term" value="F:glutathione synthase activity"/>
    <property type="evidence" value="ECO:0007669"/>
    <property type="project" value="TreeGrafter"/>
</dbReference>
<dbReference type="GO" id="GO:0005737">
    <property type="term" value="C:cytoplasm"/>
    <property type="evidence" value="ECO:0007669"/>
    <property type="project" value="TreeGrafter"/>
</dbReference>
<dbReference type="PANTHER" id="PTHR21621:SF4">
    <property type="entry name" value="GLUTATHIONE SYNTHETASE"/>
    <property type="match status" value="1"/>
</dbReference>
<accession>A0A160FNN1</accession>
<sequence length="413" mass="45847">MNPVQTPLAVEAGHAPPYQPLGLATLLREATAGNDLTPLGDRLLAHSERHEDPYALLDLSLVLELKYQKASALTVQNLAIQMRRHYRLKSAHSAEAPVKVLVLKSPGDLMANTPFECLVENADLQIDVMYVDGNLPQDTSLPEHDVILVAACASDENAEPLARIASLTGRADCRVLNRPERILHTTRDAAYALLGKVHGICMAHTVRLSRERILEAASGAFDLSDVLDEHYPLIVRPVGSHAGQGLVKVSDGLDLARYVNGTDIQEYYVAPFIDYSSADGLFRKYRIVMIEGAPFACHMGISREWMVHYPYAEMIAHPERREEEARLMASFDSDFAVRHREALRMIAETTDLDYVGFDCAETSDGRLLIFEIATAMVVHDMDDPGTFPYKAPQMHRVFDAFHQMLRRAAAGSC</sequence>
<proteinExistence type="predicted"/>
<evidence type="ECO:0000313" key="1">
    <source>
        <dbReference type="EMBL" id="ANB74359.1"/>
    </source>
</evidence>
<dbReference type="Proteomes" id="UP000076852">
    <property type="component" value="Chromosome 1"/>
</dbReference>
<dbReference type="KEGG" id="buz:AYM40_19770"/>
<dbReference type="STRING" id="1804984.AYM40_19770"/>
<dbReference type="SUPFAM" id="SSF56059">
    <property type="entry name" value="Glutathione synthetase ATP-binding domain-like"/>
    <property type="match status" value="1"/>
</dbReference>
<name>A0A160FNN1_9BURK</name>
<protein>
    <recommendedName>
        <fullName evidence="3">ATP-grasp domain-containing protein</fullName>
    </recommendedName>
</protein>
<keyword evidence="2" id="KW-1185">Reference proteome</keyword>
<dbReference type="RefSeq" id="WP_063497661.1">
    <property type="nucleotide sequence ID" value="NZ_CP014578.1"/>
</dbReference>
<dbReference type="PANTHER" id="PTHR21621">
    <property type="entry name" value="RIBOSOMAL PROTEIN S6 MODIFICATION PROTEIN"/>
    <property type="match status" value="1"/>
</dbReference>
<dbReference type="AlphaFoldDB" id="A0A160FNN1"/>
<evidence type="ECO:0000313" key="2">
    <source>
        <dbReference type="Proteomes" id="UP000076852"/>
    </source>
</evidence>
<dbReference type="OrthoDB" id="5297883at2"/>
<organism evidence="1 2">
    <name type="scientific">Paraburkholderia phytofirmans OLGA172</name>
    <dbReference type="NCBI Taxonomy" id="1417228"/>
    <lineage>
        <taxon>Bacteria</taxon>
        <taxon>Pseudomonadati</taxon>
        <taxon>Pseudomonadota</taxon>
        <taxon>Betaproteobacteria</taxon>
        <taxon>Burkholderiales</taxon>
        <taxon>Burkholderiaceae</taxon>
        <taxon>Paraburkholderia</taxon>
    </lineage>
</organism>